<comment type="caution">
    <text evidence="1">The sequence shown here is derived from an EMBL/GenBank/DDBJ whole genome shotgun (WGS) entry which is preliminary data.</text>
</comment>
<reference evidence="2" key="1">
    <citation type="submission" date="2016-06" db="EMBL/GenBank/DDBJ databases">
        <title>Parallel loss of symbiosis genes in relatives of nitrogen-fixing non-legume Parasponia.</title>
        <authorList>
            <person name="Van Velzen R."/>
            <person name="Holmer R."/>
            <person name="Bu F."/>
            <person name="Rutten L."/>
            <person name="Van Zeijl A."/>
            <person name="Liu W."/>
            <person name="Santuari L."/>
            <person name="Cao Q."/>
            <person name="Sharma T."/>
            <person name="Shen D."/>
            <person name="Roswanjaya Y."/>
            <person name="Wardhani T."/>
            <person name="Kalhor M.S."/>
            <person name="Jansen J."/>
            <person name="Van den Hoogen J."/>
            <person name="Gungor B."/>
            <person name="Hartog M."/>
            <person name="Hontelez J."/>
            <person name="Verver J."/>
            <person name="Yang W.-C."/>
            <person name="Schijlen E."/>
            <person name="Repin R."/>
            <person name="Schilthuizen M."/>
            <person name="Schranz E."/>
            <person name="Heidstra R."/>
            <person name="Miyata K."/>
            <person name="Fedorova E."/>
            <person name="Kohlen W."/>
            <person name="Bisseling T."/>
            <person name="Smit S."/>
            <person name="Geurts R."/>
        </authorList>
    </citation>
    <scope>NUCLEOTIDE SEQUENCE [LARGE SCALE GENOMIC DNA]</scope>
    <source>
        <strain evidence="2">cv. WU1-14</strain>
    </source>
</reference>
<dbReference type="Proteomes" id="UP000237105">
    <property type="component" value="Unassembled WGS sequence"/>
</dbReference>
<keyword evidence="2" id="KW-1185">Reference proteome</keyword>
<name>A0A2P5DNB1_PARAD</name>
<dbReference type="OrthoDB" id="10309225at2759"/>
<evidence type="ECO:0000313" key="1">
    <source>
        <dbReference type="EMBL" id="PON74785.1"/>
    </source>
</evidence>
<feature type="non-terminal residue" evidence="1">
    <location>
        <position position="1"/>
    </location>
</feature>
<dbReference type="EMBL" id="JXTB01000027">
    <property type="protein sequence ID" value="PON74785.1"/>
    <property type="molecule type" value="Genomic_DNA"/>
</dbReference>
<sequence>DKSGPPTWSRWTGPDLVLVLVQTPTVQSPDGLCYPLWAWTRARSSSGELVAPSSVLASVGRFFGTLF</sequence>
<protein>
    <submittedName>
        <fullName evidence="1">Uncharacterized protein</fullName>
    </submittedName>
</protein>
<organism evidence="1 2">
    <name type="scientific">Parasponia andersonii</name>
    <name type="common">Sponia andersonii</name>
    <dbReference type="NCBI Taxonomy" id="3476"/>
    <lineage>
        <taxon>Eukaryota</taxon>
        <taxon>Viridiplantae</taxon>
        <taxon>Streptophyta</taxon>
        <taxon>Embryophyta</taxon>
        <taxon>Tracheophyta</taxon>
        <taxon>Spermatophyta</taxon>
        <taxon>Magnoliopsida</taxon>
        <taxon>eudicotyledons</taxon>
        <taxon>Gunneridae</taxon>
        <taxon>Pentapetalae</taxon>
        <taxon>rosids</taxon>
        <taxon>fabids</taxon>
        <taxon>Rosales</taxon>
        <taxon>Cannabaceae</taxon>
        <taxon>Parasponia</taxon>
    </lineage>
</organism>
<dbReference type="AlphaFoldDB" id="A0A2P5DNB1"/>
<accession>A0A2P5DNB1</accession>
<evidence type="ECO:0000313" key="2">
    <source>
        <dbReference type="Proteomes" id="UP000237105"/>
    </source>
</evidence>
<gene>
    <name evidence="1" type="ORF">PanWU01x14_048440</name>
</gene>
<proteinExistence type="predicted"/>